<dbReference type="PANTHER" id="PTHR12815">
    <property type="entry name" value="SORTING AND ASSEMBLY MACHINERY SAMM50 PROTEIN FAMILY MEMBER"/>
    <property type="match status" value="1"/>
</dbReference>
<keyword evidence="7" id="KW-0472">Membrane</keyword>
<accession>A0A220VD01</accession>
<dbReference type="Gene3D" id="2.40.160.50">
    <property type="entry name" value="membrane protein fhac: a member of the omp85/tpsb transporter family"/>
    <property type="match status" value="1"/>
</dbReference>
<dbReference type="KEGG" id="pmai:CF386_04215"/>
<reference evidence="14 15" key="1">
    <citation type="journal article" date="2016" name="Int. J. Syst. Evol. Microbiol.">
        <title>Paraphotobacterium marinum gen. nov., sp. nov., a member of the family Vibrionaceae, isolated from surface seawater.</title>
        <authorList>
            <person name="Huang Z."/>
            <person name="Dong C."/>
            <person name="Shao Z."/>
        </authorList>
    </citation>
    <scope>NUCLEOTIDE SEQUENCE [LARGE SCALE GENOMIC DNA]</scope>
    <source>
        <strain evidence="14 15">NSCS20N07D</strain>
    </source>
</reference>
<dbReference type="InterPro" id="IPR035243">
    <property type="entry name" value="TamA_POTRA_Dom_1"/>
</dbReference>
<dbReference type="AlphaFoldDB" id="A0A220VD01"/>
<evidence type="ECO:0000256" key="1">
    <source>
        <dbReference type="ARBA" id="ARBA00004442"/>
    </source>
</evidence>
<dbReference type="Proteomes" id="UP000242175">
    <property type="component" value="Chromosome large"/>
</dbReference>
<dbReference type="PANTHER" id="PTHR12815:SF47">
    <property type="entry name" value="TRANSLOCATION AND ASSEMBLY MODULE SUBUNIT TAMA"/>
    <property type="match status" value="1"/>
</dbReference>
<evidence type="ECO:0000256" key="8">
    <source>
        <dbReference type="ARBA" id="ARBA00023237"/>
    </source>
</evidence>
<evidence type="ECO:0000256" key="11">
    <source>
        <dbReference type="SAM" id="SignalP"/>
    </source>
</evidence>
<dbReference type="Pfam" id="PF17243">
    <property type="entry name" value="POTRA_TamA_1"/>
    <property type="match status" value="1"/>
</dbReference>
<evidence type="ECO:0000313" key="14">
    <source>
        <dbReference type="EMBL" id="ASK78274.1"/>
    </source>
</evidence>
<dbReference type="InterPro" id="IPR000184">
    <property type="entry name" value="Bac_surfAg_D15"/>
</dbReference>
<feature type="domain" description="Bacterial surface antigen (D15)" evidence="12">
    <location>
        <begin position="268"/>
        <end position="527"/>
    </location>
</feature>
<protein>
    <recommendedName>
        <fullName evidence="3">Translocation and assembly module subunit TamA</fullName>
    </recommendedName>
    <alternativeName>
        <fullName evidence="9">Autotransporter assembly factor TamA</fullName>
    </alternativeName>
</protein>
<feature type="chain" id="PRO_5012035985" description="Translocation and assembly module subunit TamA" evidence="11">
    <location>
        <begin position="18"/>
        <end position="565"/>
    </location>
</feature>
<evidence type="ECO:0000256" key="6">
    <source>
        <dbReference type="ARBA" id="ARBA00022729"/>
    </source>
</evidence>
<evidence type="ECO:0000256" key="9">
    <source>
        <dbReference type="ARBA" id="ARBA00033063"/>
    </source>
</evidence>
<proteinExistence type="inferred from homology"/>
<feature type="signal peptide" evidence="11">
    <location>
        <begin position="1"/>
        <end position="17"/>
    </location>
</feature>
<name>A0A220VD01_9GAMM</name>
<evidence type="ECO:0000313" key="15">
    <source>
        <dbReference type="Proteomes" id="UP000242175"/>
    </source>
</evidence>
<evidence type="ECO:0000256" key="10">
    <source>
        <dbReference type="ARBA" id="ARBA00093548"/>
    </source>
</evidence>
<evidence type="ECO:0000259" key="12">
    <source>
        <dbReference type="Pfam" id="PF01103"/>
    </source>
</evidence>
<evidence type="ECO:0000256" key="3">
    <source>
        <dbReference type="ARBA" id="ARBA00015419"/>
    </source>
</evidence>
<keyword evidence="15" id="KW-1185">Reference proteome</keyword>
<dbReference type="OrthoDB" id="9769707at2"/>
<comment type="subcellular location">
    <subcellularLocation>
        <location evidence="1">Cell outer membrane</location>
    </subcellularLocation>
</comment>
<keyword evidence="8" id="KW-0998">Cell outer membrane</keyword>
<dbReference type="InterPro" id="IPR039910">
    <property type="entry name" value="D15-like"/>
</dbReference>
<dbReference type="GO" id="GO:0097347">
    <property type="term" value="C:TAM protein secretion complex"/>
    <property type="evidence" value="ECO:0007669"/>
    <property type="project" value="TreeGrafter"/>
</dbReference>
<dbReference type="GO" id="GO:0009279">
    <property type="term" value="C:cell outer membrane"/>
    <property type="evidence" value="ECO:0007669"/>
    <property type="project" value="UniProtKB-SubCell"/>
</dbReference>
<comment type="similarity">
    <text evidence="2">Belongs to the TamA family.</text>
</comment>
<dbReference type="EMBL" id="CP022355">
    <property type="protein sequence ID" value="ASK78274.1"/>
    <property type="molecule type" value="Genomic_DNA"/>
</dbReference>
<evidence type="ECO:0000256" key="2">
    <source>
        <dbReference type="ARBA" id="ARBA00010248"/>
    </source>
</evidence>
<evidence type="ECO:0000259" key="13">
    <source>
        <dbReference type="Pfam" id="PF17243"/>
    </source>
</evidence>
<evidence type="ECO:0000256" key="7">
    <source>
        <dbReference type="ARBA" id="ARBA00023136"/>
    </source>
</evidence>
<keyword evidence="6 11" id="KW-0732">Signal</keyword>
<dbReference type="Pfam" id="PF01103">
    <property type="entry name" value="Omp85"/>
    <property type="match status" value="1"/>
</dbReference>
<gene>
    <name evidence="14" type="ORF">CF386_04215</name>
</gene>
<keyword evidence="5" id="KW-0812">Transmembrane</keyword>
<evidence type="ECO:0000256" key="5">
    <source>
        <dbReference type="ARBA" id="ARBA00022692"/>
    </source>
</evidence>
<evidence type="ECO:0000256" key="4">
    <source>
        <dbReference type="ARBA" id="ARBA00022452"/>
    </source>
</evidence>
<organism evidence="14 15">
    <name type="scientific">Paraphotobacterium marinum</name>
    <dbReference type="NCBI Taxonomy" id="1755811"/>
    <lineage>
        <taxon>Bacteria</taxon>
        <taxon>Pseudomonadati</taxon>
        <taxon>Pseudomonadota</taxon>
        <taxon>Gammaproteobacteria</taxon>
        <taxon>Vibrionales</taxon>
        <taxon>Vibrionaceae</taxon>
        <taxon>Paraphotobacterium</taxon>
    </lineage>
</organism>
<dbReference type="Gene3D" id="3.10.20.310">
    <property type="entry name" value="membrane protein fhac"/>
    <property type="match status" value="3"/>
</dbReference>
<comment type="subunit">
    <text evidence="10">Interacts with TamB to form the translocation and assembly module (TAM).</text>
</comment>
<feature type="domain" description="TamA POTRA" evidence="13">
    <location>
        <begin position="21"/>
        <end position="82"/>
    </location>
</feature>
<dbReference type="GO" id="GO:0009306">
    <property type="term" value="P:protein secretion"/>
    <property type="evidence" value="ECO:0007669"/>
    <property type="project" value="TreeGrafter"/>
</dbReference>
<sequence length="565" mass="64283">MRKLLFFLLFLSSVVSANENIKITGVEGNIKKNVELYLNKDHLMNVGNKSFSIETIKVNVKNALNAVGYYNSNIKVNIIRNQIDVEIELGKPIILQQLDFSLLSNKKTPNFINNIIKRSKLERGVILNQKFYEKLKEKIIEKSISKGYFDAKFIIHKLYISPSLNEAIVKLKLSLGKLYKFGLTDFKGSQINESILKNLLDYKQNSPLTIKSLNNTTNNLSLTNWFSSVEIERKLTKSDKNGVVPITILLSPATKNFLTTGIGYDSDSGLYAKINWFKPWLNADGDSFNLNTYINTNEPEVSASYRMPSKGNPLNIYNEFSTSLSYVGTHDTISKNASFGFNRYQKLSTFYNIAYGINFYYENYKQASIYSDIAKFFVPSITLTRSTKGNKFRLDSGNSEQITVEYTNPSIGNIPSFTRITSTNTFVQKLNKAQRLILSINGGYIITDNINRVPPSFSFFLGGGNSIRGFDYQSISPQAINGKQVGGKYQFYTRTEYQHKIFNKWWGGIFYDYGSSWSSKKNLRWYRGIGPVIIRNTRFGDFSLYIGHGLGTNEIHFYFSLGVSL</sequence>
<dbReference type="RefSeq" id="WP_089073182.1">
    <property type="nucleotide sequence ID" value="NZ_CBCSAM010000011.1"/>
</dbReference>
<keyword evidence="4" id="KW-1134">Transmembrane beta strand</keyword>